<comment type="caution">
    <text evidence="2">The sequence shown here is derived from an EMBL/GenBank/DDBJ whole genome shotgun (WGS) entry which is preliminary data.</text>
</comment>
<proteinExistence type="predicted"/>
<feature type="transmembrane region" description="Helical" evidence="1">
    <location>
        <begin position="37"/>
        <end position="57"/>
    </location>
</feature>
<sequence>MKLKQILRTLHHSGINFPSFSNHSSSIQYRKQKVHSLFMPFLSLIIYMIIKILLIIMDKQDFQQIKHKGPDSFQKLLCHLNGELSF</sequence>
<accession>A0A9Q0LTC0</accession>
<evidence type="ECO:0000313" key="2">
    <source>
        <dbReference type="EMBL" id="KAJ5078169.1"/>
    </source>
</evidence>
<organism evidence="2 3">
    <name type="scientific">Anaeramoeba ignava</name>
    <name type="common">Anaerobic marine amoeba</name>
    <dbReference type="NCBI Taxonomy" id="1746090"/>
    <lineage>
        <taxon>Eukaryota</taxon>
        <taxon>Metamonada</taxon>
        <taxon>Anaeramoebidae</taxon>
        <taxon>Anaeramoeba</taxon>
    </lineage>
</organism>
<evidence type="ECO:0000313" key="3">
    <source>
        <dbReference type="Proteomes" id="UP001149090"/>
    </source>
</evidence>
<dbReference type="EMBL" id="JAPDFW010000055">
    <property type="protein sequence ID" value="KAJ5078169.1"/>
    <property type="molecule type" value="Genomic_DNA"/>
</dbReference>
<dbReference type="Proteomes" id="UP001149090">
    <property type="component" value="Unassembled WGS sequence"/>
</dbReference>
<dbReference type="AlphaFoldDB" id="A0A9Q0LTC0"/>
<keyword evidence="1" id="KW-1133">Transmembrane helix</keyword>
<keyword evidence="1" id="KW-0472">Membrane</keyword>
<gene>
    <name evidence="2" type="ORF">M0811_05427</name>
</gene>
<keyword evidence="3" id="KW-1185">Reference proteome</keyword>
<evidence type="ECO:0000256" key="1">
    <source>
        <dbReference type="SAM" id="Phobius"/>
    </source>
</evidence>
<name>A0A9Q0LTC0_ANAIG</name>
<protein>
    <submittedName>
        <fullName evidence="2">Uncharacterized protein</fullName>
    </submittedName>
</protein>
<reference evidence="2" key="1">
    <citation type="submission" date="2022-10" db="EMBL/GenBank/DDBJ databases">
        <title>Novel sulphate-reducing endosymbionts in the free-living metamonad Anaeramoeba.</title>
        <authorList>
            <person name="Jerlstrom-Hultqvist J."/>
            <person name="Cepicka I."/>
            <person name="Gallot-Lavallee L."/>
            <person name="Salas-Leiva D."/>
            <person name="Curtis B.A."/>
            <person name="Zahonova K."/>
            <person name="Pipaliya S."/>
            <person name="Dacks J."/>
            <person name="Roger A.J."/>
        </authorList>
    </citation>
    <scope>NUCLEOTIDE SEQUENCE</scope>
    <source>
        <strain evidence="2">BMAN</strain>
    </source>
</reference>
<dbReference type="OrthoDB" id="74545at2759"/>
<keyword evidence="1" id="KW-0812">Transmembrane</keyword>